<feature type="region of interest" description="Disordered" evidence="1">
    <location>
        <begin position="1"/>
        <end position="24"/>
    </location>
</feature>
<reference evidence="2 3" key="1">
    <citation type="submission" date="2018-04" db="EMBL/GenBank/DDBJ databases">
        <title>The genome of golden apple snail Pomacea canaliculata provides insight into stress tolerance and invasive adaptation.</title>
        <authorList>
            <person name="Liu C."/>
            <person name="Liu B."/>
            <person name="Ren Y."/>
            <person name="Zhang Y."/>
            <person name="Wang H."/>
            <person name="Li S."/>
            <person name="Jiang F."/>
            <person name="Yin L."/>
            <person name="Zhang G."/>
            <person name="Qian W."/>
            <person name="Fan W."/>
        </authorList>
    </citation>
    <scope>NUCLEOTIDE SEQUENCE [LARGE SCALE GENOMIC DNA]</scope>
    <source>
        <strain evidence="2">SZHN2017</strain>
        <tissue evidence="2">Muscle</tissue>
    </source>
</reference>
<sequence length="111" mass="12016">MSGDQRKLSILENRQKGETETERQKVVGVEGMRLVTKEANANTAVADGRRANRLCRVANKTALAAGGVKLPMVLQARNRTGVGECDSCSPPPCLCTVQLFCHQRPAHIDEG</sequence>
<organism evidence="2 3">
    <name type="scientific">Pomacea canaliculata</name>
    <name type="common">Golden apple snail</name>
    <dbReference type="NCBI Taxonomy" id="400727"/>
    <lineage>
        <taxon>Eukaryota</taxon>
        <taxon>Metazoa</taxon>
        <taxon>Spiralia</taxon>
        <taxon>Lophotrochozoa</taxon>
        <taxon>Mollusca</taxon>
        <taxon>Gastropoda</taxon>
        <taxon>Caenogastropoda</taxon>
        <taxon>Architaenioglossa</taxon>
        <taxon>Ampullarioidea</taxon>
        <taxon>Ampullariidae</taxon>
        <taxon>Pomacea</taxon>
    </lineage>
</organism>
<proteinExistence type="predicted"/>
<protein>
    <submittedName>
        <fullName evidence="2">Uncharacterized protein</fullName>
    </submittedName>
</protein>
<name>A0A2T7P7R8_POMCA</name>
<dbReference type="AlphaFoldDB" id="A0A2T7P7R8"/>
<evidence type="ECO:0000313" key="2">
    <source>
        <dbReference type="EMBL" id="PVD29475.1"/>
    </source>
</evidence>
<accession>A0A2T7P7R8</accession>
<keyword evidence="3" id="KW-1185">Reference proteome</keyword>
<dbReference type="EMBL" id="PZQS01000005">
    <property type="protein sequence ID" value="PVD29475.1"/>
    <property type="molecule type" value="Genomic_DNA"/>
</dbReference>
<dbReference type="Proteomes" id="UP000245119">
    <property type="component" value="Linkage Group LG5"/>
</dbReference>
<comment type="caution">
    <text evidence="2">The sequence shown here is derived from an EMBL/GenBank/DDBJ whole genome shotgun (WGS) entry which is preliminary data.</text>
</comment>
<evidence type="ECO:0000256" key="1">
    <source>
        <dbReference type="SAM" id="MobiDB-lite"/>
    </source>
</evidence>
<evidence type="ECO:0000313" key="3">
    <source>
        <dbReference type="Proteomes" id="UP000245119"/>
    </source>
</evidence>
<gene>
    <name evidence="2" type="ORF">C0Q70_08726</name>
</gene>